<evidence type="ECO:0000256" key="1">
    <source>
        <dbReference type="SAM" id="MobiDB-lite"/>
    </source>
</evidence>
<evidence type="ECO:0000313" key="2">
    <source>
        <dbReference type="EMBL" id="EFI33076.1"/>
    </source>
</evidence>
<proteinExistence type="predicted"/>
<feature type="region of interest" description="Disordered" evidence="1">
    <location>
        <begin position="221"/>
        <end position="243"/>
    </location>
</feature>
<dbReference type="EMBL" id="ACJN02000004">
    <property type="protein sequence ID" value="EFI33076.1"/>
    <property type="molecule type" value="Genomic_DNA"/>
</dbReference>
<evidence type="ECO:0000313" key="3">
    <source>
        <dbReference type="Proteomes" id="UP000005496"/>
    </source>
</evidence>
<name>D6SUU6_9BACT</name>
<keyword evidence="3" id="KW-1185">Reference proteome</keyword>
<dbReference type="PROSITE" id="PS51257">
    <property type="entry name" value="PROKAR_LIPOPROTEIN"/>
    <property type="match status" value="1"/>
</dbReference>
<dbReference type="Proteomes" id="UP000005496">
    <property type="component" value="Unassembled WGS sequence"/>
</dbReference>
<organism evidence="2 3">
    <name type="scientific">Desulfonatronospira thiodismutans ASO3-1</name>
    <dbReference type="NCBI Taxonomy" id="555779"/>
    <lineage>
        <taxon>Bacteria</taxon>
        <taxon>Pseudomonadati</taxon>
        <taxon>Thermodesulfobacteriota</taxon>
        <taxon>Desulfovibrionia</taxon>
        <taxon>Desulfovibrionales</taxon>
        <taxon>Desulfonatronovibrionaceae</taxon>
        <taxon>Desulfonatronospira</taxon>
    </lineage>
</organism>
<comment type="caution">
    <text evidence="2">The sequence shown here is derived from an EMBL/GenBank/DDBJ whole genome shotgun (WGS) entry which is preliminary data.</text>
</comment>
<gene>
    <name evidence="2" type="ORF">Dthio_PD0390</name>
</gene>
<dbReference type="RefSeq" id="WP_008871769.1">
    <property type="nucleotide sequence ID" value="NZ_ACJN02000004.1"/>
</dbReference>
<protein>
    <recommendedName>
        <fullName evidence="4">Lipoprotein</fullName>
    </recommendedName>
</protein>
<accession>D6SUU6</accession>
<sequence>MKPAHFLVYLLFAFLLAGCAAGYKAPGPGQLLPDYDPKLFGYEIHEQWMMEDGREVILAENTFLFASDEYVLRIGRARDRGLLELKLNEIHRAKMYKLDDFYVYEGIGRHSEDCRWVVEIVRIRENRAHRNIVEIGEDRRKLITRNDDGDRLILAVMARDLDDSEFWGIEQRRVRNLAPNRMDWEHLEYFQVQAARAFQEADKGKHEQQARQAVEMQRVEGMAPEGTVEEPEDDGRVIIDLGD</sequence>
<dbReference type="AlphaFoldDB" id="D6SUU6"/>
<evidence type="ECO:0008006" key="4">
    <source>
        <dbReference type="Google" id="ProtNLM"/>
    </source>
</evidence>
<reference evidence="2" key="1">
    <citation type="submission" date="2010-05" db="EMBL/GenBank/DDBJ databases">
        <title>The draft genome of Desulfonatronospira thiodismutans ASO3-1.</title>
        <authorList>
            <consortium name="US DOE Joint Genome Institute (JGI-PGF)"/>
            <person name="Lucas S."/>
            <person name="Copeland A."/>
            <person name="Lapidus A."/>
            <person name="Cheng J.-F."/>
            <person name="Bruce D."/>
            <person name="Goodwin L."/>
            <person name="Pitluck S."/>
            <person name="Chertkov O."/>
            <person name="Brettin T."/>
            <person name="Detter J.C."/>
            <person name="Han C."/>
            <person name="Land M.L."/>
            <person name="Hauser L."/>
            <person name="Kyrpides N."/>
            <person name="Mikhailova N."/>
            <person name="Muyzer G."/>
            <person name="Woyke T."/>
        </authorList>
    </citation>
    <scope>NUCLEOTIDE SEQUENCE [LARGE SCALE GENOMIC DNA]</scope>
    <source>
        <strain evidence="2">ASO3-1</strain>
    </source>
</reference>